<sequence length="63" mass="6872">MAEKKPLRGEAAYRAQREAIAKANEAASAAATRHRAEKQADAVKQIAREDKRDAQAARKGWPG</sequence>
<reference evidence="1 2" key="1">
    <citation type="submission" date="2018-10" db="EMBL/GenBank/DDBJ databases">
        <title>Genomic Encyclopedia of Archaeal and Bacterial Type Strains, Phase II (KMG-II): from individual species to whole genera.</title>
        <authorList>
            <person name="Goeker M."/>
        </authorList>
    </citation>
    <scope>NUCLEOTIDE SEQUENCE [LARGE SCALE GENOMIC DNA]</scope>
    <source>
        <strain evidence="1 2">DSM 14954</strain>
    </source>
</reference>
<dbReference type="AlphaFoldDB" id="A0A660LH76"/>
<proteinExistence type="predicted"/>
<gene>
    <name evidence="1" type="ORF">C8N24_1970</name>
</gene>
<keyword evidence="2" id="KW-1185">Reference proteome</keyword>
<organism evidence="1 2">
    <name type="scientific">Solirubrobacter pauli</name>
    <dbReference type="NCBI Taxonomy" id="166793"/>
    <lineage>
        <taxon>Bacteria</taxon>
        <taxon>Bacillati</taxon>
        <taxon>Actinomycetota</taxon>
        <taxon>Thermoleophilia</taxon>
        <taxon>Solirubrobacterales</taxon>
        <taxon>Solirubrobacteraceae</taxon>
        <taxon>Solirubrobacter</taxon>
    </lineage>
</organism>
<dbReference type="Proteomes" id="UP000278962">
    <property type="component" value="Unassembled WGS sequence"/>
</dbReference>
<name>A0A660LH76_9ACTN</name>
<evidence type="ECO:0000313" key="2">
    <source>
        <dbReference type="Proteomes" id="UP000278962"/>
    </source>
</evidence>
<dbReference type="RefSeq" id="WP_121249855.1">
    <property type="nucleotide sequence ID" value="NZ_RBIL01000001.1"/>
</dbReference>
<dbReference type="EMBL" id="RBIL01000001">
    <property type="protein sequence ID" value="RKQ92131.1"/>
    <property type="molecule type" value="Genomic_DNA"/>
</dbReference>
<evidence type="ECO:0000313" key="1">
    <source>
        <dbReference type="EMBL" id="RKQ92131.1"/>
    </source>
</evidence>
<comment type="caution">
    <text evidence="1">The sequence shown here is derived from an EMBL/GenBank/DDBJ whole genome shotgun (WGS) entry which is preliminary data.</text>
</comment>
<protein>
    <submittedName>
        <fullName evidence="1">Uncharacterized protein</fullName>
    </submittedName>
</protein>
<accession>A0A660LH76</accession>